<dbReference type="Pfam" id="PF05653">
    <property type="entry name" value="Mg_trans_NIPA"/>
    <property type="match status" value="1"/>
</dbReference>
<name>A0AAD5Q640_PYTIN</name>
<dbReference type="PANTHER" id="PTHR12570:SF9">
    <property type="entry name" value="MAGNESIUM TRANSPORTER NIPA8-RELATED"/>
    <property type="match status" value="1"/>
</dbReference>
<dbReference type="GO" id="GO:0016020">
    <property type="term" value="C:membrane"/>
    <property type="evidence" value="ECO:0007669"/>
    <property type="project" value="UniProtKB-SubCell"/>
</dbReference>
<feature type="transmembrane region" description="Helical" evidence="6">
    <location>
        <begin position="244"/>
        <end position="263"/>
    </location>
</feature>
<keyword evidence="7" id="KW-0732">Signal</keyword>
<feature type="compositionally biased region" description="Polar residues" evidence="5">
    <location>
        <begin position="535"/>
        <end position="544"/>
    </location>
</feature>
<keyword evidence="4 6" id="KW-0472">Membrane</keyword>
<keyword evidence="9" id="KW-1185">Reference proteome</keyword>
<dbReference type="GO" id="GO:0015095">
    <property type="term" value="F:magnesium ion transmembrane transporter activity"/>
    <property type="evidence" value="ECO:0007669"/>
    <property type="project" value="InterPro"/>
</dbReference>
<comment type="caution">
    <text evidence="8">The sequence shown here is derived from an EMBL/GenBank/DDBJ whole genome shotgun (WGS) entry which is preliminary data.</text>
</comment>
<feature type="region of interest" description="Disordered" evidence="5">
    <location>
        <begin position="512"/>
        <end position="573"/>
    </location>
</feature>
<reference evidence="8" key="1">
    <citation type="submission" date="2021-12" db="EMBL/GenBank/DDBJ databases">
        <title>Prjna785345.</title>
        <authorList>
            <person name="Rujirawat T."/>
            <person name="Krajaejun T."/>
        </authorList>
    </citation>
    <scope>NUCLEOTIDE SEQUENCE</scope>
    <source>
        <strain evidence="8">Pi057C3</strain>
    </source>
</reference>
<feature type="transmembrane region" description="Helical" evidence="6">
    <location>
        <begin position="413"/>
        <end position="437"/>
    </location>
</feature>
<sequence>MRTSAPSVALAAVALASAVASAHECSSTCGTPSGLEFCSQVSWAVCGGDASWEDLDATAHASFQAWTNASDTKLKLLPQYADKDSAALEGVLKSLDLANLSSPCGHLLQRLQCAVHLPVCEIGRDFTRLCQNSCKENVKKTCPGLENICGVFSSNDVEAKGKCFKLEYSGPAVGMWVAGFTISLVFSILNSIGINLQKLSMSRNEAAEVKRGTFHQPLWVLGFGLVVLGSLLDFVAFGMAPQTLLAPLAALSLVWNMFIAPIFHKETVTRENIIATVIIFVGVTLTVIFAGHSTPEYELDDLIRLYKQPAMYAYMVLITLFLTGLLMFARHIERTHVFEGGLYHIICYGGVAGTFGGQSVLLAKSTVELLKSAIWGNGGSAVFTRPAPYFIVFGLFLCLACQVHFLNGGLARFDALIVIPVYQSFWILMSVLGGIMYFEEYVSMTKTQMFMFTVGGSITILGIVFLLKTRREGGAGESGRYVELSVTPSSAWAADDSDEEEVIQLKTHNKFADDSDSSKAKATSVSPPTSVSPTGSKSARSDNVSAAIYRSPTSPKSSTSNSSRATDDEDDFI</sequence>
<feature type="transmembrane region" description="Helical" evidence="6">
    <location>
        <begin position="173"/>
        <end position="196"/>
    </location>
</feature>
<dbReference type="AlphaFoldDB" id="A0AAD5Q640"/>
<evidence type="ECO:0000256" key="6">
    <source>
        <dbReference type="SAM" id="Phobius"/>
    </source>
</evidence>
<evidence type="ECO:0000256" key="7">
    <source>
        <dbReference type="SAM" id="SignalP"/>
    </source>
</evidence>
<feature type="transmembrane region" description="Helical" evidence="6">
    <location>
        <begin position="341"/>
        <end position="363"/>
    </location>
</feature>
<dbReference type="Proteomes" id="UP001209570">
    <property type="component" value="Unassembled WGS sequence"/>
</dbReference>
<feature type="transmembrane region" description="Helical" evidence="6">
    <location>
        <begin position="272"/>
        <end position="291"/>
    </location>
</feature>
<evidence type="ECO:0000256" key="1">
    <source>
        <dbReference type="ARBA" id="ARBA00004141"/>
    </source>
</evidence>
<feature type="signal peptide" evidence="7">
    <location>
        <begin position="1"/>
        <end position="22"/>
    </location>
</feature>
<proteinExistence type="predicted"/>
<evidence type="ECO:0008006" key="10">
    <source>
        <dbReference type="Google" id="ProtNLM"/>
    </source>
</evidence>
<dbReference type="InterPro" id="IPR037185">
    <property type="entry name" value="EmrE-like"/>
</dbReference>
<dbReference type="EMBL" id="JAKCXM010000159">
    <property type="protein sequence ID" value="KAJ0400239.1"/>
    <property type="molecule type" value="Genomic_DNA"/>
</dbReference>
<feature type="compositionally biased region" description="Low complexity" evidence="5">
    <location>
        <begin position="551"/>
        <end position="563"/>
    </location>
</feature>
<keyword evidence="3 6" id="KW-1133">Transmembrane helix</keyword>
<evidence type="ECO:0000256" key="4">
    <source>
        <dbReference type="ARBA" id="ARBA00023136"/>
    </source>
</evidence>
<gene>
    <name evidence="8" type="ORF">P43SY_006203</name>
</gene>
<dbReference type="InterPro" id="IPR008521">
    <property type="entry name" value="Mg_trans_NIPA"/>
</dbReference>
<protein>
    <recommendedName>
        <fullName evidence="10">FZ domain-containing protein</fullName>
    </recommendedName>
</protein>
<evidence type="ECO:0000256" key="5">
    <source>
        <dbReference type="SAM" id="MobiDB-lite"/>
    </source>
</evidence>
<organism evidence="8 9">
    <name type="scientific">Pythium insidiosum</name>
    <name type="common">Pythiosis disease agent</name>
    <dbReference type="NCBI Taxonomy" id="114742"/>
    <lineage>
        <taxon>Eukaryota</taxon>
        <taxon>Sar</taxon>
        <taxon>Stramenopiles</taxon>
        <taxon>Oomycota</taxon>
        <taxon>Peronosporomycetes</taxon>
        <taxon>Pythiales</taxon>
        <taxon>Pythiaceae</taxon>
        <taxon>Pythium</taxon>
    </lineage>
</organism>
<dbReference type="PANTHER" id="PTHR12570">
    <property type="match status" value="1"/>
</dbReference>
<feature type="transmembrane region" description="Helical" evidence="6">
    <location>
        <begin position="387"/>
        <end position="406"/>
    </location>
</feature>
<evidence type="ECO:0000313" key="8">
    <source>
        <dbReference type="EMBL" id="KAJ0400239.1"/>
    </source>
</evidence>
<feature type="chain" id="PRO_5041944538" description="FZ domain-containing protein" evidence="7">
    <location>
        <begin position="23"/>
        <end position="573"/>
    </location>
</feature>
<accession>A0AAD5Q640</accession>
<feature type="transmembrane region" description="Helical" evidence="6">
    <location>
        <begin position="449"/>
        <end position="467"/>
    </location>
</feature>
<evidence type="ECO:0000256" key="3">
    <source>
        <dbReference type="ARBA" id="ARBA00022989"/>
    </source>
</evidence>
<feature type="transmembrane region" description="Helical" evidence="6">
    <location>
        <begin position="311"/>
        <end position="329"/>
    </location>
</feature>
<evidence type="ECO:0000313" key="9">
    <source>
        <dbReference type="Proteomes" id="UP001209570"/>
    </source>
</evidence>
<keyword evidence="2 6" id="KW-0812">Transmembrane</keyword>
<dbReference type="SUPFAM" id="SSF103481">
    <property type="entry name" value="Multidrug resistance efflux transporter EmrE"/>
    <property type="match status" value="1"/>
</dbReference>
<feature type="compositionally biased region" description="Low complexity" evidence="5">
    <location>
        <begin position="520"/>
        <end position="534"/>
    </location>
</feature>
<evidence type="ECO:0000256" key="2">
    <source>
        <dbReference type="ARBA" id="ARBA00022692"/>
    </source>
</evidence>
<comment type="subcellular location">
    <subcellularLocation>
        <location evidence="1">Membrane</location>
        <topology evidence="1">Multi-pass membrane protein</topology>
    </subcellularLocation>
</comment>
<feature type="transmembrane region" description="Helical" evidence="6">
    <location>
        <begin position="217"/>
        <end position="238"/>
    </location>
</feature>